<dbReference type="STRING" id="1507870.A0A1V8T689"/>
<keyword evidence="1" id="KW-0489">Methyltransferase</keyword>
<dbReference type="GO" id="GO:0032259">
    <property type="term" value="P:methylation"/>
    <property type="evidence" value="ECO:0007669"/>
    <property type="project" value="UniProtKB-KW"/>
</dbReference>
<keyword evidence="3" id="KW-0949">S-adenosyl-L-methionine</keyword>
<reference evidence="10" key="1">
    <citation type="submission" date="2017-03" db="EMBL/GenBank/DDBJ databases">
        <title>Genomes of endolithic fungi from Antarctica.</title>
        <authorList>
            <person name="Coleine C."/>
            <person name="Masonjones S."/>
            <person name="Stajich J.E."/>
        </authorList>
    </citation>
    <scope>NUCLEOTIDE SEQUENCE [LARGE SCALE GENOMIC DNA]</scope>
    <source>
        <strain evidence="10">CCFEE 5527</strain>
    </source>
</reference>
<keyword evidence="10" id="KW-1185">Reference proteome</keyword>
<name>A0A1V8T689_9PEZI</name>
<evidence type="ECO:0000256" key="4">
    <source>
        <dbReference type="ARBA" id="ARBA00042380"/>
    </source>
</evidence>
<dbReference type="Gene3D" id="2.170.270.10">
    <property type="entry name" value="SET domain"/>
    <property type="match status" value="1"/>
</dbReference>
<evidence type="ECO:0000256" key="5">
    <source>
        <dbReference type="ARBA" id="ARBA00044528"/>
    </source>
</evidence>
<evidence type="ECO:0000313" key="9">
    <source>
        <dbReference type="EMBL" id="OQO06748.1"/>
    </source>
</evidence>
<dbReference type="OrthoDB" id="438641at2759"/>
<feature type="region of interest" description="Disordered" evidence="7">
    <location>
        <begin position="1"/>
        <end position="30"/>
    </location>
</feature>
<dbReference type="InterPro" id="IPR046341">
    <property type="entry name" value="SET_dom_sf"/>
</dbReference>
<accession>A0A1V8T689</accession>
<comment type="catalytic activity">
    <reaction evidence="6">
        <text>L-lysyl-[histone] + S-adenosyl-L-methionine = N(6)-methyl-L-lysyl-[histone] + S-adenosyl-L-homocysteine + H(+)</text>
        <dbReference type="Rhea" id="RHEA:10024"/>
        <dbReference type="Rhea" id="RHEA-COMP:9845"/>
        <dbReference type="Rhea" id="RHEA-COMP:9846"/>
        <dbReference type="ChEBI" id="CHEBI:15378"/>
        <dbReference type="ChEBI" id="CHEBI:29969"/>
        <dbReference type="ChEBI" id="CHEBI:57856"/>
        <dbReference type="ChEBI" id="CHEBI:59789"/>
        <dbReference type="ChEBI" id="CHEBI:61929"/>
    </reaction>
    <physiologicalReaction direction="left-to-right" evidence="6">
        <dbReference type="Rhea" id="RHEA:10025"/>
    </physiologicalReaction>
</comment>
<evidence type="ECO:0000256" key="1">
    <source>
        <dbReference type="ARBA" id="ARBA00022603"/>
    </source>
</evidence>
<dbReference type="PANTHER" id="PTHR46402">
    <property type="entry name" value="SET AND MYND DOMAIN-CONTAINING PROTEIN 5"/>
    <property type="match status" value="1"/>
</dbReference>
<evidence type="ECO:0000259" key="8">
    <source>
        <dbReference type="PROSITE" id="PS50280"/>
    </source>
</evidence>
<dbReference type="AlphaFoldDB" id="A0A1V8T689"/>
<organism evidence="9 10">
    <name type="scientific">Cryoendolithus antarcticus</name>
    <dbReference type="NCBI Taxonomy" id="1507870"/>
    <lineage>
        <taxon>Eukaryota</taxon>
        <taxon>Fungi</taxon>
        <taxon>Dikarya</taxon>
        <taxon>Ascomycota</taxon>
        <taxon>Pezizomycotina</taxon>
        <taxon>Dothideomycetes</taxon>
        <taxon>Dothideomycetidae</taxon>
        <taxon>Cladosporiales</taxon>
        <taxon>Cladosporiaceae</taxon>
        <taxon>Cryoendolithus</taxon>
    </lineage>
</organism>
<evidence type="ECO:0000256" key="2">
    <source>
        <dbReference type="ARBA" id="ARBA00022679"/>
    </source>
</evidence>
<evidence type="ECO:0000313" key="10">
    <source>
        <dbReference type="Proteomes" id="UP000192596"/>
    </source>
</evidence>
<dbReference type="Proteomes" id="UP000192596">
    <property type="component" value="Unassembled WGS sequence"/>
</dbReference>
<dbReference type="SUPFAM" id="SSF82199">
    <property type="entry name" value="SET domain"/>
    <property type="match status" value="1"/>
</dbReference>
<evidence type="ECO:0000256" key="3">
    <source>
        <dbReference type="ARBA" id="ARBA00022691"/>
    </source>
</evidence>
<dbReference type="Pfam" id="PF00856">
    <property type="entry name" value="SET"/>
    <property type="match status" value="1"/>
</dbReference>
<protein>
    <recommendedName>
        <fullName evidence="5">Histone-lysine N-methyltransferase SET5</fullName>
    </recommendedName>
    <alternativeName>
        <fullName evidence="4">SET domain-containing protein 5</fullName>
    </alternativeName>
</protein>
<dbReference type="PROSITE" id="PS50280">
    <property type="entry name" value="SET"/>
    <property type="match status" value="1"/>
</dbReference>
<dbReference type="GO" id="GO:0042799">
    <property type="term" value="F:histone H4K20 methyltransferase activity"/>
    <property type="evidence" value="ECO:0007669"/>
    <property type="project" value="TreeGrafter"/>
</dbReference>
<sequence>MDQPFPLHLLRPTAPPQPPDSPLASPTGSFSAGATAPLIDSLAASTRTLADTPYQPKLWLSRSRTLRDLGYPELALADAWKAHLLCDHVLAKLDGTRLEGGRWLLGEGMGFMMLAENHEDFPGNMRPLLRRIMDETKAIERQLVPWDGSLQDRRGWYIPQPYPWLKAKHARRERQVVEQINAELRCGSAQRPDAAGAWLECRACVFPTVDGREIDANNSDDNALGLSATCDIPANTLIMRDDSDIFGCIGPDRVESHLRKALAPFCAKEGHPELPSDPPVSSLSASLTLATSNSTLCDPLATLLLMRALLSSIQAHGPDVSPLSHGPSARLKPAYHTLQPRPFTLADLTTPLVFLQSLGIDIFAPPTSDLFAPWVLLTLSARLDNNDWSSPTSLCLGGLFCMLNHSCEANARWVQDKDGCRSLGVWTKRAVRKGEEVTVEYDEFAGAMGVQERRSRLGRWIEGGCGCGRCVRESAEDARANNVKVGGASEALRTTASGSVSEVGPAWRDEADAVVSLSIYW</sequence>
<proteinExistence type="predicted"/>
<feature type="domain" description="SET" evidence="8">
    <location>
        <begin position="201"/>
        <end position="442"/>
    </location>
</feature>
<dbReference type="InParanoid" id="A0A1V8T689"/>
<evidence type="ECO:0000256" key="6">
    <source>
        <dbReference type="ARBA" id="ARBA00048619"/>
    </source>
</evidence>
<dbReference type="EMBL" id="NAJO01000016">
    <property type="protein sequence ID" value="OQO06748.1"/>
    <property type="molecule type" value="Genomic_DNA"/>
</dbReference>
<dbReference type="PANTHER" id="PTHR46402:SF2">
    <property type="entry name" value="HISTONE-LYSINE N-TRIMETHYLTRANSFERASE SMYD5"/>
    <property type="match status" value="1"/>
</dbReference>
<comment type="caution">
    <text evidence="9">The sequence shown here is derived from an EMBL/GenBank/DDBJ whole genome shotgun (WGS) entry which is preliminary data.</text>
</comment>
<keyword evidence="2" id="KW-0808">Transferase</keyword>
<dbReference type="GO" id="GO:0045814">
    <property type="term" value="P:negative regulation of gene expression, epigenetic"/>
    <property type="evidence" value="ECO:0007669"/>
    <property type="project" value="TreeGrafter"/>
</dbReference>
<evidence type="ECO:0000256" key="7">
    <source>
        <dbReference type="SAM" id="MobiDB-lite"/>
    </source>
</evidence>
<gene>
    <name evidence="9" type="ORF">B0A48_08536</name>
</gene>
<dbReference type="InterPro" id="IPR001214">
    <property type="entry name" value="SET_dom"/>
</dbReference>